<proteinExistence type="predicted"/>
<evidence type="ECO:0000259" key="2">
    <source>
        <dbReference type="PROSITE" id="PS50011"/>
    </source>
</evidence>
<feature type="domain" description="Protein kinase" evidence="2">
    <location>
        <begin position="29"/>
        <end position="407"/>
    </location>
</feature>
<name>A0A7S1ZMU0_9STRA</name>
<dbReference type="SMART" id="SM00220">
    <property type="entry name" value="S_TKc"/>
    <property type="match status" value="1"/>
</dbReference>
<dbReference type="InterPro" id="IPR000719">
    <property type="entry name" value="Prot_kinase_dom"/>
</dbReference>
<feature type="region of interest" description="Disordered" evidence="1">
    <location>
        <begin position="1"/>
        <end position="28"/>
    </location>
</feature>
<feature type="region of interest" description="Disordered" evidence="1">
    <location>
        <begin position="154"/>
        <end position="173"/>
    </location>
</feature>
<organism evidence="3">
    <name type="scientific">Ditylum brightwellii</name>
    <dbReference type="NCBI Taxonomy" id="49249"/>
    <lineage>
        <taxon>Eukaryota</taxon>
        <taxon>Sar</taxon>
        <taxon>Stramenopiles</taxon>
        <taxon>Ochrophyta</taxon>
        <taxon>Bacillariophyta</taxon>
        <taxon>Mediophyceae</taxon>
        <taxon>Lithodesmiophycidae</taxon>
        <taxon>Lithodesmiales</taxon>
        <taxon>Lithodesmiaceae</taxon>
        <taxon>Ditylum</taxon>
    </lineage>
</organism>
<dbReference type="PANTHER" id="PTHR23257">
    <property type="entry name" value="SERINE-THREONINE PROTEIN KINASE"/>
    <property type="match status" value="1"/>
</dbReference>
<dbReference type="Gene3D" id="1.10.510.10">
    <property type="entry name" value="Transferase(Phosphotransferase) domain 1"/>
    <property type="match status" value="1"/>
</dbReference>
<feature type="region of interest" description="Disordered" evidence="1">
    <location>
        <begin position="56"/>
        <end position="76"/>
    </location>
</feature>
<accession>A0A7S1ZMU0</accession>
<dbReference type="GO" id="GO:0004672">
    <property type="term" value="F:protein kinase activity"/>
    <property type="evidence" value="ECO:0007669"/>
    <property type="project" value="InterPro"/>
</dbReference>
<dbReference type="GO" id="GO:0007165">
    <property type="term" value="P:signal transduction"/>
    <property type="evidence" value="ECO:0007669"/>
    <property type="project" value="TreeGrafter"/>
</dbReference>
<dbReference type="AlphaFoldDB" id="A0A7S1ZMU0"/>
<dbReference type="InterPro" id="IPR011009">
    <property type="entry name" value="Kinase-like_dom_sf"/>
</dbReference>
<sequence length="418" mass="46849">MNNNRKDSNGEDEDEEEEPCPPVWDMSEIQSGSILGSGATSSVFNVDFIAILPDMTSSSETHPRNAAKNKGSRLELSNRYKATKSCTSAGLDGDDFQTKPMLALKAPKKVLRGAGLRTALHDIQTEIKILSQVQYKHGGHRHILRFYGVVTGQHEGNGDDDDQDHRLTSSLPQMPPRQSILLDRLNGTLTNYINKWRDERGIGVFELFNTASTKDLWLRRLIVMTKVTSAIHFLHSHGIIYRDLKPDNVGFRPITNDGVGAEPVLFDFGLARFLPKKQHPKDDNDNSNDNIVHDDTTSNMEEVYKMSGETGSLRYMAPEVYKCQPYNLSADIYSLSILMYEVLSLRKPYGNTVSAFYNNVIVKGNRPSLRGLAWPQPLNGFITSMWDGDLVKRPKSGVVVMTLEMMLRGPDVGLYPRS</sequence>
<feature type="compositionally biased region" description="Acidic residues" evidence="1">
    <location>
        <begin position="10"/>
        <end position="19"/>
    </location>
</feature>
<dbReference type="GO" id="GO:0005524">
    <property type="term" value="F:ATP binding"/>
    <property type="evidence" value="ECO:0007669"/>
    <property type="project" value="InterPro"/>
</dbReference>
<dbReference type="InterPro" id="IPR050167">
    <property type="entry name" value="Ser_Thr_protein_kinase"/>
</dbReference>
<evidence type="ECO:0000313" key="3">
    <source>
        <dbReference type="EMBL" id="CAD9343667.1"/>
    </source>
</evidence>
<dbReference type="PANTHER" id="PTHR23257:SF958">
    <property type="entry name" value="SERINE_THREONINE-PROTEIN KINASE WNK4"/>
    <property type="match status" value="1"/>
</dbReference>
<evidence type="ECO:0000256" key="1">
    <source>
        <dbReference type="SAM" id="MobiDB-lite"/>
    </source>
</evidence>
<dbReference type="PROSITE" id="PS50011">
    <property type="entry name" value="PROTEIN_KINASE_DOM"/>
    <property type="match status" value="1"/>
</dbReference>
<dbReference type="SUPFAM" id="SSF56112">
    <property type="entry name" value="Protein kinase-like (PK-like)"/>
    <property type="match status" value="1"/>
</dbReference>
<dbReference type="EMBL" id="HBGN01027793">
    <property type="protein sequence ID" value="CAD9343667.1"/>
    <property type="molecule type" value="Transcribed_RNA"/>
</dbReference>
<dbReference type="GO" id="GO:0005737">
    <property type="term" value="C:cytoplasm"/>
    <property type="evidence" value="ECO:0007669"/>
    <property type="project" value="TreeGrafter"/>
</dbReference>
<dbReference type="Pfam" id="PF00069">
    <property type="entry name" value="Pkinase"/>
    <property type="match status" value="1"/>
</dbReference>
<gene>
    <name evidence="3" type="ORF">DBRI1063_LOCUS17947</name>
</gene>
<protein>
    <recommendedName>
        <fullName evidence="2">Protein kinase domain-containing protein</fullName>
    </recommendedName>
</protein>
<reference evidence="3" key="1">
    <citation type="submission" date="2021-01" db="EMBL/GenBank/DDBJ databases">
        <authorList>
            <person name="Corre E."/>
            <person name="Pelletier E."/>
            <person name="Niang G."/>
            <person name="Scheremetjew M."/>
            <person name="Finn R."/>
            <person name="Kale V."/>
            <person name="Holt S."/>
            <person name="Cochrane G."/>
            <person name="Meng A."/>
            <person name="Brown T."/>
            <person name="Cohen L."/>
        </authorList>
    </citation>
    <scope>NUCLEOTIDE SEQUENCE</scope>
    <source>
        <strain evidence="3">Pop2</strain>
    </source>
</reference>